<dbReference type="Proteomes" id="UP000215595">
    <property type="component" value="Unassembled WGS sequence"/>
</dbReference>
<accession>A0A258FDG6</accession>
<evidence type="ECO:0000313" key="1">
    <source>
        <dbReference type="EMBL" id="OYX30555.1"/>
    </source>
</evidence>
<dbReference type="PANTHER" id="PTHR35175:SF2">
    <property type="entry name" value="DUF1289 DOMAIN-CONTAINING PROTEIN"/>
    <property type="match status" value="1"/>
</dbReference>
<dbReference type="EMBL" id="NCEB01000042">
    <property type="protein sequence ID" value="OYX30555.1"/>
    <property type="molecule type" value="Genomic_DNA"/>
</dbReference>
<proteinExistence type="predicted"/>
<sequence length="71" mass="7528">MSSLGHAAPRAIATPCIKVCVVDGASSLCLGCYRTLSEIGGWSALDDAERARIMAELPARRDRIDPALRGD</sequence>
<gene>
    <name evidence="1" type="ORF">B7Z01_14280</name>
</gene>
<protein>
    <submittedName>
        <fullName evidence="1">DUF1289 domain-containing protein</fullName>
    </submittedName>
</protein>
<evidence type="ECO:0000313" key="2">
    <source>
        <dbReference type="Proteomes" id="UP000215595"/>
    </source>
</evidence>
<organism evidence="1 2">
    <name type="scientific">Brevundimonas subvibrioides</name>
    <dbReference type="NCBI Taxonomy" id="74313"/>
    <lineage>
        <taxon>Bacteria</taxon>
        <taxon>Pseudomonadati</taxon>
        <taxon>Pseudomonadota</taxon>
        <taxon>Alphaproteobacteria</taxon>
        <taxon>Caulobacterales</taxon>
        <taxon>Caulobacteraceae</taxon>
        <taxon>Brevundimonas</taxon>
    </lineage>
</organism>
<reference evidence="1 2" key="1">
    <citation type="submission" date="2017-03" db="EMBL/GenBank/DDBJ databases">
        <title>Lifting the veil on microbial sulfur biogeochemistry in mining wastewaters.</title>
        <authorList>
            <person name="Kantor R.S."/>
            <person name="Colenbrander Nelson T."/>
            <person name="Marshall S."/>
            <person name="Bennett D."/>
            <person name="Apte S."/>
            <person name="Camacho D."/>
            <person name="Thomas B.C."/>
            <person name="Warren L.A."/>
            <person name="Banfield J.F."/>
        </authorList>
    </citation>
    <scope>NUCLEOTIDE SEQUENCE [LARGE SCALE GENOMIC DNA]</scope>
    <source>
        <strain evidence="1">32-69-9</strain>
    </source>
</reference>
<name>A0A258FDG6_9CAUL</name>
<comment type="caution">
    <text evidence="1">The sequence shown here is derived from an EMBL/GenBank/DDBJ whole genome shotgun (WGS) entry which is preliminary data.</text>
</comment>
<dbReference type="PANTHER" id="PTHR35175">
    <property type="entry name" value="DUF1289 DOMAIN-CONTAINING PROTEIN"/>
    <property type="match status" value="1"/>
</dbReference>
<dbReference type="InterPro" id="IPR010710">
    <property type="entry name" value="DUF1289"/>
</dbReference>
<dbReference type="AlphaFoldDB" id="A0A258FDG6"/>
<dbReference type="Pfam" id="PF06945">
    <property type="entry name" value="DUF1289"/>
    <property type="match status" value="1"/>
</dbReference>